<evidence type="ECO:0000313" key="1">
    <source>
        <dbReference type="EMBL" id="KRY64797.1"/>
    </source>
</evidence>
<name>A0A0V1H5T8_TRIPS</name>
<dbReference type="EMBL" id="JYDV01000024">
    <property type="protein sequence ID" value="KRZ40820.1"/>
    <property type="molecule type" value="Genomic_DNA"/>
</dbReference>
<evidence type="ECO:0000313" key="5">
    <source>
        <dbReference type="Proteomes" id="UP000054632"/>
    </source>
</evidence>
<reference evidence="5 6" key="1">
    <citation type="submission" date="2015-01" db="EMBL/GenBank/DDBJ databases">
        <title>Evolution of Trichinella species and genotypes.</title>
        <authorList>
            <person name="Korhonen P.K."/>
            <person name="Edoardo P."/>
            <person name="Giuseppe L.R."/>
            <person name="Gasser R.B."/>
        </authorList>
    </citation>
    <scope>NUCLEOTIDE SEQUENCE [LARGE SCALE GENOMIC DNA]</scope>
    <source>
        <strain evidence="1">ISS13</strain>
        <strain evidence="4">ISS176</strain>
        <strain evidence="3">ISS588</strain>
    </source>
</reference>
<sequence length="74" mass="8573">MFSDWVKTFQISYSEGGWIWWRAGVYDGQITLMMVECGGGRVYVAKISLDQCGWRGWRAGIRGLNNISHDGWRR</sequence>
<proteinExistence type="predicted"/>
<comment type="caution">
    <text evidence="3">The sequence shown here is derived from an EMBL/GenBank/DDBJ whole genome shotgun (WGS) entry which is preliminary data.</text>
</comment>
<keyword evidence="6" id="KW-1185">Reference proteome</keyword>
<dbReference type="Proteomes" id="UP000054805">
    <property type="component" value="Unassembled WGS sequence"/>
</dbReference>
<accession>A0A0V1H5T8</accession>
<dbReference type="Proteomes" id="UP000054632">
    <property type="component" value="Unassembled WGS sequence"/>
</dbReference>
<dbReference type="Proteomes" id="UP000054826">
    <property type="component" value="Unassembled WGS sequence"/>
</dbReference>
<evidence type="ECO:0000313" key="6">
    <source>
        <dbReference type="Proteomes" id="UP000054805"/>
    </source>
</evidence>
<evidence type="ECO:0000313" key="2">
    <source>
        <dbReference type="EMBL" id="KRY64810.1"/>
    </source>
</evidence>
<protein>
    <submittedName>
        <fullName evidence="3">Uncharacterized protein</fullName>
    </submittedName>
</protein>
<organism evidence="3 6">
    <name type="scientific">Trichinella pseudospiralis</name>
    <name type="common">Parasitic roundworm</name>
    <dbReference type="NCBI Taxonomy" id="6337"/>
    <lineage>
        <taxon>Eukaryota</taxon>
        <taxon>Metazoa</taxon>
        <taxon>Ecdysozoa</taxon>
        <taxon>Nematoda</taxon>
        <taxon>Enoplea</taxon>
        <taxon>Dorylaimia</taxon>
        <taxon>Trichinellida</taxon>
        <taxon>Trichinellidae</taxon>
        <taxon>Trichinella</taxon>
    </lineage>
</organism>
<dbReference type="EMBL" id="JYDS01000452">
    <property type="protein sequence ID" value="KRZ05865.1"/>
    <property type="molecule type" value="Genomic_DNA"/>
</dbReference>
<evidence type="ECO:0000313" key="3">
    <source>
        <dbReference type="EMBL" id="KRZ05865.1"/>
    </source>
</evidence>
<dbReference type="EMBL" id="JYDR01000275">
    <property type="protein sequence ID" value="KRY64797.1"/>
    <property type="molecule type" value="Genomic_DNA"/>
</dbReference>
<dbReference type="EMBL" id="JYDR01000271">
    <property type="protein sequence ID" value="KRY64810.1"/>
    <property type="molecule type" value="Genomic_DNA"/>
</dbReference>
<gene>
    <name evidence="2" type="ORF">T4A_11738</name>
    <name evidence="1" type="ORF">T4A_9201</name>
    <name evidence="3" type="ORF">T4B_7144</name>
    <name evidence="4" type="ORF">T4C_11802</name>
</gene>
<dbReference type="AlphaFoldDB" id="A0A0V1H5T8"/>
<evidence type="ECO:0000313" key="4">
    <source>
        <dbReference type="EMBL" id="KRZ40820.1"/>
    </source>
</evidence>